<evidence type="ECO:0000256" key="1">
    <source>
        <dbReference type="ARBA" id="ARBA00023015"/>
    </source>
</evidence>
<dbReference type="PANTHER" id="PTHR47894:SF1">
    <property type="entry name" value="HTH-TYPE TRANSCRIPTIONAL REGULATOR VQSM"/>
    <property type="match status" value="1"/>
</dbReference>
<dbReference type="InterPro" id="IPR018060">
    <property type="entry name" value="HTH_AraC"/>
</dbReference>
<dbReference type="GO" id="GO:0005829">
    <property type="term" value="C:cytosol"/>
    <property type="evidence" value="ECO:0007669"/>
    <property type="project" value="TreeGrafter"/>
</dbReference>
<dbReference type="Pfam" id="PF12625">
    <property type="entry name" value="Arabinose_bd"/>
    <property type="match status" value="1"/>
</dbReference>
<dbReference type="Gene3D" id="1.10.10.60">
    <property type="entry name" value="Homeodomain-like"/>
    <property type="match status" value="1"/>
</dbReference>
<evidence type="ECO:0000313" key="6">
    <source>
        <dbReference type="Proteomes" id="UP000295673"/>
    </source>
</evidence>
<keyword evidence="1" id="KW-0805">Transcription regulation</keyword>
<dbReference type="GO" id="GO:0003700">
    <property type="term" value="F:DNA-binding transcription factor activity"/>
    <property type="evidence" value="ECO:0007669"/>
    <property type="project" value="InterPro"/>
</dbReference>
<organism evidence="5 6">
    <name type="scientific">Shimia isoporae</name>
    <dbReference type="NCBI Taxonomy" id="647720"/>
    <lineage>
        <taxon>Bacteria</taxon>
        <taxon>Pseudomonadati</taxon>
        <taxon>Pseudomonadota</taxon>
        <taxon>Alphaproteobacteria</taxon>
        <taxon>Rhodobacterales</taxon>
        <taxon>Roseobacteraceae</taxon>
    </lineage>
</organism>
<dbReference type="GO" id="GO:0000976">
    <property type="term" value="F:transcription cis-regulatory region binding"/>
    <property type="evidence" value="ECO:0007669"/>
    <property type="project" value="TreeGrafter"/>
</dbReference>
<dbReference type="AlphaFoldDB" id="A0A4V2Q478"/>
<dbReference type="InterPro" id="IPR032687">
    <property type="entry name" value="AraC-type_N"/>
</dbReference>
<keyword evidence="6" id="KW-1185">Reference proteome</keyword>
<dbReference type="SUPFAM" id="SSF46689">
    <property type="entry name" value="Homeodomain-like"/>
    <property type="match status" value="1"/>
</dbReference>
<comment type="caution">
    <text evidence="5">The sequence shown here is derived from an EMBL/GenBank/DDBJ whole genome shotgun (WGS) entry which is preliminary data.</text>
</comment>
<sequence length="337" mass="37881">MKEQKYLHLAAITRDFVEYMISVGYTEKQLMGGTGITLEEVSVPEAMAPMGASAEIFNRAAALSGDDLVHFKWAQERRLKRLGVIGYLGRSSPTVRDMLDNLNRYQRTITEAVIVDMSQLESDGIYRWNMNLPRSVDAGFIVEAQLVQLVAGLRHLLPRELTPSRISFAHHRAKNKEAFTQYFQCPVAFDQPSNELVFSKPDLDLPLSTADSALYQILRQHCDMVLERTPTSRSDIRVQVEGKIVDLLSTGQANIEVVSRDLGMSSRTLARRLGEAGTTYQKVLSNLRRALAERYLKDGAMSQTEIAFLLGYSDVSSFASAFKRWTGHSPGDERRMI</sequence>
<reference evidence="5 6" key="1">
    <citation type="submission" date="2019-03" db="EMBL/GenBank/DDBJ databases">
        <title>Genomic Encyclopedia of Archaeal and Bacterial Type Strains, Phase II (KMG-II): from individual species to whole genera.</title>
        <authorList>
            <person name="Goeker M."/>
        </authorList>
    </citation>
    <scope>NUCLEOTIDE SEQUENCE [LARGE SCALE GENOMIC DNA]</scope>
    <source>
        <strain evidence="5 6">DSM 26433</strain>
    </source>
</reference>
<dbReference type="PROSITE" id="PS01124">
    <property type="entry name" value="HTH_ARAC_FAMILY_2"/>
    <property type="match status" value="1"/>
</dbReference>
<dbReference type="OrthoDB" id="9805730at2"/>
<keyword evidence="3" id="KW-0804">Transcription</keyword>
<proteinExistence type="predicted"/>
<dbReference type="Proteomes" id="UP000295673">
    <property type="component" value="Unassembled WGS sequence"/>
</dbReference>
<gene>
    <name evidence="5" type="ORF">BXY66_2168</name>
</gene>
<accession>A0A4V2Q478</accession>
<name>A0A4V2Q478_9RHOB</name>
<evidence type="ECO:0000259" key="4">
    <source>
        <dbReference type="PROSITE" id="PS01124"/>
    </source>
</evidence>
<evidence type="ECO:0000256" key="2">
    <source>
        <dbReference type="ARBA" id="ARBA00023125"/>
    </source>
</evidence>
<dbReference type="RefSeq" id="WP_132860076.1">
    <property type="nucleotide sequence ID" value="NZ_SMGR01000001.1"/>
</dbReference>
<dbReference type="PANTHER" id="PTHR47894">
    <property type="entry name" value="HTH-TYPE TRANSCRIPTIONAL REGULATOR GADX"/>
    <property type="match status" value="1"/>
</dbReference>
<dbReference type="SMART" id="SM00342">
    <property type="entry name" value="HTH_ARAC"/>
    <property type="match status" value="1"/>
</dbReference>
<keyword evidence="2" id="KW-0238">DNA-binding</keyword>
<evidence type="ECO:0000313" key="5">
    <source>
        <dbReference type="EMBL" id="TCL10100.1"/>
    </source>
</evidence>
<evidence type="ECO:0000256" key="3">
    <source>
        <dbReference type="ARBA" id="ARBA00023163"/>
    </source>
</evidence>
<dbReference type="EMBL" id="SMGR01000001">
    <property type="protein sequence ID" value="TCL10100.1"/>
    <property type="molecule type" value="Genomic_DNA"/>
</dbReference>
<feature type="domain" description="HTH araC/xylS-type" evidence="4">
    <location>
        <begin position="238"/>
        <end position="336"/>
    </location>
</feature>
<dbReference type="Pfam" id="PF12833">
    <property type="entry name" value="HTH_18"/>
    <property type="match status" value="1"/>
</dbReference>
<dbReference type="InterPro" id="IPR009057">
    <property type="entry name" value="Homeodomain-like_sf"/>
</dbReference>
<protein>
    <submittedName>
        <fullName evidence="5">AraC family transcriptional regulator</fullName>
    </submittedName>
</protein>